<evidence type="ECO:0000256" key="4">
    <source>
        <dbReference type="ARBA" id="ARBA00023315"/>
    </source>
</evidence>
<dbReference type="Proteomes" id="UP001605250">
    <property type="component" value="Unassembled WGS sequence"/>
</dbReference>
<dbReference type="RefSeq" id="WP_394149514.1">
    <property type="nucleotide sequence ID" value="NZ_JBGCUC010000013.1"/>
</dbReference>
<evidence type="ECO:0000256" key="1">
    <source>
        <dbReference type="ARBA" id="ARBA00007274"/>
    </source>
</evidence>
<reference evidence="5 6" key="1">
    <citation type="submission" date="2024-07" db="EMBL/GenBank/DDBJ databases">
        <title>Novel bacterial strain Erwinia sp. OPT-41 promoting growth of various crops.</title>
        <authorList>
            <person name="Egorshina A."/>
            <person name="Lukyantsev M.A."/>
            <person name="Golubev S.N."/>
            <person name="Muratova A.Y."/>
            <person name="Bulygina E.A."/>
        </authorList>
    </citation>
    <scope>NUCLEOTIDE SEQUENCE [LARGE SCALE GENOMIC DNA]</scope>
    <source>
        <strain evidence="5 6">OPT-41</strain>
    </source>
</reference>
<evidence type="ECO:0000313" key="6">
    <source>
        <dbReference type="Proteomes" id="UP001605250"/>
    </source>
</evidence>
<comment type="similarity">
    <text evidence="1">Belongs to the transferase hexapeptide repeat family.</text>
</comment>
<keyword evidence="2" id="KW-0808">Transferase</keyword>
<dbReference type="Pfam" id="PF00132">
    <property type="entry name" value="Hexapep"/>
    <property type="match status" value="1"/>
</dbReference>
<dbReference type="PANTHER" id="PTHR23416:SF23">
    <property type="entry name" value="ACETYLTRANSFERASE C18B11.09C-RELATED"/>
    <property type="match status" value="1"/>
</dbReference>
<dbReference type="Gene3D" id="2.160.10.10">
    <property type="entry name" value="Hexapeptide repeat proteins"/>
    <property type="match status" value="1"/>
</dbReference>
<dbReference type="SUPFAM" id="SSF51161">
    <property type="entry name" value="Trimeric LpxA-like enzymes"/>
    <property type="match status" value="1"/>
</dbReference>
<dbReference type="PANTHER" id="PTHR23416">
    <property type="entry name" value="SIALIC ACID SYNTHASE-RELATED"/>
    <property type="match status" value="1"/>
</dbReference>
<organism evidence="5 6">
    <name type="scientific">Erwinia plantamica</name>
    <dbReference type="NCBI Taxonomy" id="3237104"/>
    <lineage>
        <taxon>Bacteria</taxon>
        <taxon>Pseudomonadati</taxon>
        <taxon>Pseudomonadota</taxon>
        <taxon>Gammaproteobacteria</taxon>
        <taxon>Enterobacterales</taxon>
        <taxon>Erwiniaceae</taxon>
        <taxon>Erwinia</taxon>
    </lineage>
</organism>
<name>A0ABW7CNC7_9GAMM</name>
<dbReference type="InterPro" id="IPR011004">
    <property type="entry name" value="Trimer_LpxA-like_sf"/>
</dbReference>
<evidence type="ECO:0000256" key="2">
    <source>
        <dbReference type="ARBA" id="ARBA00022679"/>
    </source>
</evidence>
<dbReference type="InterPro" id="IPR001451">
    <property type="entry name" value="Hexapep"/>
</dbReference>
<evidence type="ECO:0000256" key="3">
    <source>
        <dbReference type="ARBA" id="ARBA00022737"/>
    </source>
</evidence>
<dbReference type="PROSITE" id="PS00101">
    <property type="entry name" value="HEXAPEP_TRANSFERASES"/>
    <property type="match status" value="1"/>
</dbReference>
<dbReference type="InterPro" id="IPR018357">
    <property type="entry name" value="Hexapep_transf_CS"/>
</dbReference>
<keyword evidence="6" id="KW-1185">Reference proteome</keyword>
<keyword evidence="3" id="KW-0677">Repeat</keyword>
<dbReference type="CDD" id="cd04647">
    <property type="entry name" value="LbH_MAT_like"/>
    <property type="match status" value="1"/>
</dbReference>
<gene>
    <name evidence="5" type="ORF">AB3U87_14635</name>
</gene>
<dbReference type="EMBL" id="JBGCUC010000013">
    <property type="protein sequence ID" value="MFG6077597.1"/>
    <property type="molecule type" value="Genomic_DNA"/>
</dbReference>
<proteinExistence type="inferred from homology"/>
<dbReference type="InterPro" id="IPR051159">
    <property type="entry name" value="Hexapeptide_acetyltransf"/>
</dbReference>
<keyword evidence="4" id="KW-0012">Acyltransferase</keyword>
<evidence type="ECO:0000313" key="5">
    <source>
        <dbReference type="EMBL" id="MFG6077597.1"/>
    </source>
</evidence>
<protein>
    <submittedName>
        <fullName evidence="5">DapH/DapD/GlmU-related protein</fullName>
    </submittedName>
</protein>
<sequence>MPLYENISITPESTAFKHCSSLAKGVSFSGEPDITLTWVKDKTYHKDYIDLADFSRCISLGEGAYLESLDRVAFHCGRVKLTLVKRNGFEAGKIIIGAGCVLQGTAIIAWQNVTVEDHVTFGPGVTLMDSSGHPLLARGTDDEAARTPVRPVLIKEHSWIGMNAIILPGVTVGRHAVIGAGSVVRTSVPDYAVAAGNPAVVVRYLTEEQKETAG</sequence>
<comment type="caution">
    <text evidence="5">The sequence shown here is derived from an EMBL/GenBank/DDBJ whole genome shotgun (WGS) entry which is preliminary data.</text>
</comment>
<accession>A0ABW7CNC7</accession>